<evidence type="ECO:0000313" key="3">
    <source>
        <dbReference type="Proteomes" id="UP000034182"/>
    </source>
</evidence>
<feature type="signal peptide" evidence="1">
    <location>
        <begin position="1"/>
        <end position="19"/>
    </location>
</feature>
<proteinExistence type="predicted"/>
<evidence type="ECO:0000256" key="1">
    <source>
        <dbReference type="SAM" id="SignalP"/>
    </source>
</evidence>
<comment type="caution">
    <text evidence="2">The sequence shown here is derived from an EMBL/GenBank/DDBJ whole genome shotgun (WGS) entry which is preliminary data.</text>
</comment>
<protein>
    <submittedName>
        <fullName evidence="2">Uncharacterized protein</fullName>
    </submittedName>
</protein>
<sequence>MKFFTALTSALAFTTTAIAAPLSTNETKPSALEARAGAGTPLQHTGITVFHSKGPVSTTGRATCRFRMMGFLHATGAMFDILSEHMGASAGSDPAARASVVAQSFFANLRPWFASTFPDTRPHMATSLFNTGTNPADAGWEGTIGAQFFVWADEATYDSIIESLRAYLSGKGSTAVDVIFSAVPDAFAVGSPKEYRIPFGKLKARSDTCSSGTSLVSQFQNRVPEIPTYSGPEC</sequence>
<dbReference type="AlphaFoldDB" id="A0A0G2E5K5"/>
<organism evidence="2 3">
    <name type="scientific">Diplodia seriata</name>
    <dbReference type="NCBI Taxonomy" id="420778"/>
    <lineage>
        <taxon>Eukaryota</taxon>
        <taxon>Fungi</taxon>
        <taxon>Dikarya</taxon>
        <taxon>Ascomycota</taxon>
        <taxon>Pezizomycotina</taxon>
        <taxon>Dothideomycetes</taxon>
        <taxon>Dothideomycetes incertae sedis</taxon>
        <taxon>Botryosphaeriales</taxon>
        <taxon>Botryosphaeriaceae</taxon>
        <taxon>Diplodia</taxon>
    </lineage>
</organism>
<dbReference type="EMBL" id="LAQI01000147">
    <property type="protein sequence ID" value="KKY17621.1"/>
    <property type="molecule type" value="Genomic_DNA"/>
</dbReference>
<keyword evidence="1" id="KW-0732">Signal</keyword>
<reference evidence="2 3" key="1">
    <citation type="submission" date="2015-03" db="EMBL/GenBank/DDBJ databases">
        <authorList>
            <person name="Morales-Cruz A."/>
            <person name="Amrine K.C."/>
            <person name="Cantu D."/>
        </authorList>
    </citation>
    <scope>NUCLEOTIDE SEQUENCE [LARGE SCALE GENOMIC DNA]</scope>
    <source>
        <strain evidence="2">DS831</strain>
    </source>
</reference>
<feature type="chain" id="PRO_5002543400" evidence="1">
    <location>
        <begin position="20"/>
        <end position="234"/>
    </location>
</feature>
<dbReference type="Proteomes" id="UP000034182">
    <property type="component" value="Unassembled WGS sequence"/>
</dbReference>
<reference evidence="2 3" key="2">
    <citation type="submission" date="2015-05" db="EMBL/GenBank/DDBJ databases">
        <title>Distinctive expansion of gene families associated with plant cell wall degradation and secondary metabolism in the genomes of grapevine trunk pathogens.</title>
        <authorList>
            <person name="Lawrence D.P."/>
            <person name="Travadon R."/>
            <person name="Rolshausen P.E."/>
            <person name="Baumgartner K."/>
        </authorList>
    </citation>
    <scope>NUCLEOTIDE SEQUENCE [LARGE SCALE GENOMIC DNA]</scope>
    <source>
        <strain evidence="2">DS831</strain>
    </source>
</reference>
<gene>
    <name evidence="2" type="ORF">UCDDS831_g06329</name>
</gene>
<name>A0A0G2E5K5_9PEZI</name>
<accession>A0A0G2E5K5</accession>
<evidence type="ECO:0000313" key="2">
    <source>
        <dbReference type="EMBL" id="KKY17621.1"/>
    </source>
</evidence>